<comment type="caution">
    <text evidence="1">The sequence shown here is derived from an EMBL/GenBank/DDBJ whole genome shotgun (WGS) entry which is preliminary data.</text>
</comment>
<sequence>MGKIANGVHKVLYFRKLGEASEAAKLVFQTEHSKSYTRDREKTQTKDGAVSGSSALEDEVSITALQSVKDPTFTMLEDSIVEDFPVEMWEVDLADKKVDDSGAETVTQFAAEYRQGYISEWEATNPTEDDPEVEGTFITEGIRQKGFVTLPEGDIDTLSYVFHDVLAEDPADDGLGAVNQTEPLA</sequence>
<keyword evidence="2" id="KW-1185">Reference proteome</keyword>
<dbReference type="eggNOG" id="ENOG5032TN4">
    <property type="taxonomic scope" value="Bacteria"/>
</dbReference>
<dbReference type="AlphaFoldDB" id="A0A0A5GA08"/>
<dbReference type="STRING" id="1385512.N784_13010"/>
<protein>
    <submittedName>
        <fullName evidence="1">Tail protein</fullName>
    </submittedName>
</protein>
<gene>
    <name evidence="1" type="ORF">N784_13010</name>
</gene>
<dbReference type="NCBIfam" id="TIGR02126">
    <property type="entry name" value="phgtail_TP901_1"/>
    <property type="match status" value="1"/>
</dbReference>
<evidence type="ECO:0000313" key="2">
    <source>
        <dbReference type="Proteomes" id="UP000030401"/>
    </source>
</evidence>
<dbReference type="Proteomes" id="UP000030401">
    <property type="component" value="Unassembled WGS sequence"/>
</dbReference>
<dbReference type="PRINTS" id="PR01998">
    <property type="entry name" value="MTP2STAPHYLO"/>
</dbReference>
<name>A0A0A5GA08_9BACI</name>
<dbReference type="RefSeq" id="WP_036832983.1">
    <property type="nucleotide sequence ID" value="NZ_AVPG01000004.1"/>
</dbReference>
<dbReference type="InterPro" id="IPR022345">
    <property type="entry name" value="Phage_69_Orf23_MTP"/>
</dbReference>
<proteinExistence type="predicted"/>
<dbReference type="EMBL" id="AVPG01000004">
    <property type="protein sequence ID" value="KGX88003.1"/>
    <property type="molecule type" value="Genomic_DNA"/>
</dbReference>
<dbReference type="PRINTS" id="PR01997">
    <property type="entry name" value="MTP2FAMILY"/>
</dbReference>
<reference evidence="1 2" key="1">
    <citation type="submission" date="2013-08" db="EMBL/GenBank/DDBJ databases">
        <authorList>
            <person name="Huang J."/>
            <person name="Wang G."/>
        </authorList>
    </citation>
    <scope>NUCLEOTIDE SEQUENCE [LARGE SCALE GENOMIC DNA]</scope>
    <source>
        <strain evidence="1 2">JSM 072002</strain>
    </source>
</reference>
<organism evidence="1 2">
    <name type="scientific">Pontibacillus litoralis JSM 072002</name>
    <dbReference type="NCBI Taxonomy" id="1385512"/>
    <lineage>
        <taxon>Bacteria</taxon>
        <taxon>Bacillati</taxon>
        <taxon>Bacillota</taxon>
        <taxon>Bacilli</taxon>
        <taxon>Bacillales</taxon>
        <taxon>Bacillaceae</taxon>
        <taxon>Pontibacillus</taxon>
    </lineage>
</organism>
<dbReference type="Pfam" id="PF06199">
    <property type="entry name" value="Phage_tail_2"/>
    <property type="match status" value="1"/>
</dbReference>
<dbReference type="OrthoDB" id="2044969at2"/>
<accession>A0A0A5GA08</accession>
<evidence type="ECO:0000313" key="1">
    <source>
        <dbReference type="EMBL" id="KGX88003.1"/>
    </source>
</evidence>
<dbReference type="InterPro" id="IPR011855">
    <property type="entry name" value="Phgtail_TP901_1"/>
</dbReference>